<dbReference type="PANTHER" id="PTHR43649">
    <property type="entry name" value="ARABINOSE-BINDING PROTEIN-RELATED"/>
    <property type="match status" value="1"/>
</dbReference>
<accession>A0A841SQ73</accession>
<organism evidence="2 3">
    <name type="scientific">Cohnella thailandensis</name>
    <dbReference type="NCBI Taxonomy" id="557557"/>
    <lineage>
        <taxon>Bacteria</taxon>
        <taxon>Bacillati</taxon>
        <taxon>Bacillota</taxon>
        <taxon>Bacilli</taxon>
        <taxon>Bacillales</taxon>
        <taxon>Paenibacillaceae</taxon>
        <taxon>Cohnella</taxon>
    </lineage>
</organism>
<dbReference type="InterPro" id="IPR006059">
    <property type="entry name" value="SBP"/>
</dbReference>
<dbReference type="Proteomes" id="UP000535838">
    <property type="component" value="Unassembled WGS sequence"/>
</dbReference>
<reference evidence="2 3" key="1">
    <citation type="submission" date="2020-08" db="EMBL/GenBank/DDBJ databases">
        <title>Cohnella phylogeny.</title>
        <authorList>
            <person name="Dunlap C."/>
        </authorList>
    </citation>
    <scope>NUCLEOTIDE SEQUENCE [LARGE SCALE GENOMIC DNA]</scope>
    <source>
        <strain evidence="2 3">DSM 25241</strain>
    </source>
</reference>
<dbReference type="InterPro" id="IPR050490">
    <property type="entry name" value="Bact_solute-bd_prot1"/>
</dbReference>
<gene>
    <name evidence="2" type="ORF">H7B67_10625</name>
</gene>
<protein>
    <submittedName>
        <fullName evidence="2">Extracellular solute-binding protein</fullName>
    </submittedName>
</protein>
<dbReference type="EMBL" id="JACJVQ010000007">
    <property type="protein sequence ID" value="MBB6634563.1"/>
    <property type="molecule type" value="Genomic_DNA"/>
</dbReference>
<sequence>MIQSKRTAIGLAFALVATALTACSNANGSTVADNGTGGRGAVTIQVMTVTHQLTKDLQDIPYLTQIARDANVNVEWTQLRTGWEERKSVVLTSGDLPDAFLAGLTDQDIIANKDHFVDLSEYIDKYAPNIKKMFAERPDTKRISMFPDGKIYSLPAVRPIRPNSLNVMMINKKWLDKLGLRKPTTLEELRDVLIAFRDKDPNGNGKPDEIGLDWWAGAGGGMGSRGLFSVTSLLGAYGISDHFTEEMIGVRNGNIRFLFAGEEYKKLVEYLAGLWQEKLINPEVFTQDYTGMKAKAQQDDVATVGVTFGWSLTDRVDQWASEYEPLAPLKSSDDIKPVWPTSPDRVQLLTNLFTMTKSNAHPIETMKWINSFYSEDNSIQGYYGSMPEFIAKREDGRYEITPAPDGDQDTQQWTNALVDDGPLYASDELESKTIQPPSVIARQELDDVYRDYAPADPRDIYPIVKFSAEQIDEMSLAKRDILKLVDQKFAEWIVKSNADSQWDDYLKQLDQMGLPLLKRMYQQAYDDYYKH</sequence>
<dbReference type="Pfam" id="PF01547">
    <property type="entry name" value="SBP_bac_1"/>
    <property type="match status" value="1"/>
</dbReference>
<dbReference type="SUPFAM" id="SSF53850">
    <property type="entry name" value="Periplasmic binding protein-like II"/>
    <property type="match status" value="1"/>
</dbReference>
<dbReference type="AlphaFoldDB" id="A0A841SQ73"/>
<dbReference type="PANTHER" id="PTHR43649:SF12">
    <property type="entry name" value="DIACETYLCHITOBIOSE BINDING PROTEIN DASA"/>
    <property type="match status" value="1"/>
</dbReference>
<name>A0A841SQ73_9BACL</name>
<evidence type="ECO:0000313" key="2">
    <source>
        <dbReference type="EMBL" id="MBB6634563.1"/>
    </source>
</evidence>
<comment type="caution">
    <text evidence="2">The sequence shown here is derived from an EMBL/GenBank/DDBJ whole genome shotgun (WGS) entry which is preliminary data.</text>
</comment>
<dbReference type="RefSeq" id="WP_185119799.1">
    <property type="nucleotide sequence ID" value="NZ_JACJVQ010000007.1"/>
</dbReference>
<feature type="signal peptide" evidence="1">
    <location>
        <begin position="1"/>
        <end position="22"/>
    </location>
</feature>
<evidence type="ECO:0000256" key="1">
    <source>
        <dbReference type="SAM" id="SignalP"/>
    </source>
</evidence>
<keyword evidence="1" id="KW-0732">Signal</keyword>
<keyword evidence="3" id="KW-1185">Reference proteome</keyword>
<dbReference type="PROSITE" id="PS51257">
    <property type="entry name" value="PROKAR_LIPOPROTEIN"/>
    <property type="match status" value="1"/>
</dbReference>
<dbReference type="Gene3D" id="3.40.190.10">
    <property type="entry name" value="Periplasmic binding protein-like II"/>
    <property type="match status" value="2"/>
</dbReference>
<evidence type="ECO:0000313" key="3">
    <source>
        <dbReference type="Proteomes" id="UP000535838"/>
    </source>
</evidence>
<proteinExistence type="predicted"/>
<feature type="chain" id="PRO_5039267915" evidence="1">
    <location>
        <begin position="23"/>
        <end position="531"/>
    </location>
</feature>